<dbReference type="OrthoDB" id="9811967at2"/>
<keyword evidence="6 9" id="KW-0812">Transmembrane</keyword>
<gene>
    <name evidence="9" type="primary">cobD</name>
    <name evidence="10" type="ORF">DA01_02530</name>
</gene>
<dbReference type="PANTHER" id="PTHR34308">
    <property type="entry name" value="COBALAMIN BIOSYNTHESIS PROTEIN CBIB"/>
    <property type="match status" value="1"/>
</dbReference>
<evidence type="ECO:0000256" key="7">
    <source>
        <dbReference type="ARBA" id="ARBA00022989"/>
    </source>
</evidence>
<sequence length="318" mass="34699">MNEYILMLMLAVLWDLALAEPPAAIHLTVWIGRVISLVEKAGLKIRSHALQYIFGMAASLFLIALFGWLTYLLLDYLGGLSFALYLIAAFLILKTTFCLRFNARMSLLVEKYLKGGDYRIESAAPEIRYLLTTVERDKEDGFAPPMISSTIRSLAENASDFLVAPLFYFLILGVPGAVAYRVCNTLDGMLGHRGEYEYLGKFAACLDDIINYLPSRLTGLMFVLAAFVSGMDGKNAWRIALRDQSKTESPNAGWPMASVAGALGVRLERAGHYALGDAAKPLSPGHIGQAVRLFGVMSAISIAGSTGILLAVYLISLN</sequence>
<keyword evidence="8 9" id="KW-0472">Membrane</keyword>
<dbReference type="PATRIC" id="fig|61435.5.peg.512"/>
<feature type="transmembrane region" description="Helical" evidence="9">
    <location>
        <begin position="6"/>
        <end position="31"/>
    </location>
</feature>
<evidence type="ECO:0000313" key="11">
    <source>
        <dbReference type="Proteomes" id="UP000053577"/>
    </source>
</evidence>
<dbReference type="GO" id="GO:0048472">
    <property type="term" value="F:threonine-phosphate decarboxylase activity"/>
    <property type="evidence" value="ECO:0007669"/>
    <property type="project" value="InterPro"/>
</dbReference>
<comment type="subcellular location">
    <subcellularLocation>
        <location evidence="1 9">Cell membrane</location>
        <topology evidence="1 9">Multi-pass membrane protein</topology>
    </subcellularLocation>
</comment>
<evidence type="ECO:0000256" key="9">
    <source>
        <dbReference type="HAMAP-Rule" id="MF_00024"/>
    </source>
</evidence>
<feature type="transmembrane region" description="Helical" evidence="9">
    <location>
        <begin position="290"/>
        <end position="315"/>
    </location>
</feature>
<dbReference type="NCBIfam" id="TIGR00380">
    <property type="entry name" value="cobal_cbiB"/>
    <property type="match status" value="1"/>
</dbReference>
<dbReference type="HAMAP" id="MF_00024">
    <property type="entry name" value="CobD_CbiB"/>
    <property type="match status" value="1"/>
</dbReference>
<keyword evidence="5 9" id="KW-0169">Cobalamin biosynthesis</keyword>
<accession>A0A0V8M3N2</accession>
<evidence type="ECO:0000256" key="2">
    <source>
        <dbReference type="ARBA" id="ARBA00004953"/>
    </source>
</evidence>
<dbReference type="GO" id="GO:0009236">
    <property type="term" value="P:cobalamin biosynthetic process"/>
    <property type="evidence" value="ECO:0007669"/>
    <property type="project" value="UniProtKB-UniRule"/>
</dbReference>
<feature type="transmembrane region" description="Helical" evidence="9">
    <location>
        <begin position="209"/>
        <end position="228"/>
    </location>
</feature>
<organism evidence="10 11">
    <name type="scientific">Dehalococcoides mccartyi</name>
    <dbReference type="NCBI Taxonomy" id="61435"/>
    <lineage>
        <taxon>Bacteria</taxon>
        <taxon>Bacillati</taxon>
        <taxon>Chloroflexota</taxon>
        <taxon>Dehalococcoidia</taxon>
        <taxon>Dehalococcoidales</taxon>
        <taxon>Dehalococcoidaceae</taxon>
        <taxon>Dehalococcoides</taxon>
    </lineage>
</organism>
<dbReference type="RefSeq" id="WP_058292270.1">
    <property type="nucleotide sequence ID" value="NZ_JGYD01000011.1"/>
</dbReference>
<evidence type="ECO:0000256" key="5">
    <source>
        <dbReference type="ARBA" id="ARBA00022573"/>
    </source>
</evidence>
<keyword evidence="7 9" id="KW-1133">Transmembrane helix</keyword>
<dbReference type="Pfam" id="PF03186">
    <property type="entry name" value="CobD_Cbib"/>
    <property type="match status" value="1"/>
</dbReference>
<comment type="function">
    <text evidence="9">Converts cobyric acid to cobinamide by the addition of aminopropanol on the F carboxylic group.</text>
</comment>
<dbReference type="AlphaFoldDB" id="A0A0V8M3N2"/>
<comment type="similarity">
    <text evidence="3 9">Belongs to the CobD/CbiB family.</text>
</comment>
<evidence type="ECO:0000256" key="1">
    <source>
        <dbReference type="ARBA" id="ARBA00004651"/>
    </source>
</evidence>
<evidence type="ECO:0000256" key="3">
    <source>
        <dbReference type="ARBA" id="ARBA00006263"/>
    </source>
</evidence>
<proteinExistence type="inferred from homology"/>
<feature type="transmembrane region" description="Helical" evidence="9">
    <location>
        <begin position="52"/>
        <end position="74"/>
    </location>
</feature>
<evidence type="ECO:0000256" key="4">
    <source>
        <dbReference type="ARBA" id="ARBA00022475"/>
    </source>
</evidence>
<evidence type="ECO:0000256" key="6">
    <source>
        <dbReference type="ARBA" id="ARBA00022692"/>
    </source>
</evidence>
<feature type="transmembrane region" description="Helical" evidence="9">
    <location>
        <begin position="161"/>
        <end position="180"/>
    </location>
</feature>
<dbReference type="EMBL" id="JGYD01000011">
    <property type="protein sequence ID" value="KSV18320.1"/>
    <property type="molecule type" value="Genomic_DNA"/>
</dbReference>
<feature type="transmembrane region" description="Helical" evidence="9">
    <location>
        <begin position="80"/>
        <end position="101"/>
    </location>
</feature>
<reference evidence="10 11" key="1">
    <citation type="journal article" date="2015" name="Sci. Rep.">
        <title>A comparative genomics and reductive dehalogenase gene transcription study of two chloroethene-respiring bacteria, Dehalococcoides mccartyi strains MB and 11a.</title>
        <authorList>
            <person name="Low A."/>
            <person name="Shen Z."/>
            <person name="Cheng D."/>
            <person name="Rogers M.J."/>
            <person name="Lee P.K."/>
            <person name="He J."/>
        </authorList>
    </citation>
    <scope>NUCLEOTIDE SEQUENCE [LARGE SCALE GENOMIC DNA]</scope>
    <source>
        <strain evidence="10 11">MB</strain>
    </source>
</reference>
<dbReference type="GO" id="GO:0005886">
    <property type="term" value="C:plasma membrane"/>
    <property type="evidence" value="ECO:0007669"/>
    <property type="project" value="UniProtKB-SubCell"/>
</dbReference>
<keyword evidence="4 9" id="KW-1003">Cell membrane</keyword>
<dbReference type="PANTHER" id="PTHR34308:SF1">
    <property type="entry name" value="COBALAMIN BIOSYNTHESIS PROTEIN CBIB"/>
    <property type="match status" value="1"/>
</dbReference>
<dbReference type="Proteomes" id="UP000053577">
    <property type="component" value="Unassembled WGS sequence"/>
</dbReference>
<comment type="caution">
    <text evidence="10">The sequence shown here is derived from an EMBL/GenBank/DDBJ whole genome shotgun (WGS) entry which is preliminary data.</text>
</comment>
<protein>
    <recommendedName>
        <fullName evidence="9">Cobalamin biosynthesis protein CobD</fullName>
    </recommendedName>
</protein>
<dbReference type="UniPathway" id="UPA00148"/>
<dbReference type="InterPro" id="IPR004485">
    <property type="entry name" value="Cobalamin_biosynth_CobD/CbiB"/>
</dbReference>
<name>A0A0V8M3N2_9CHLR</name>
<comment type="pathway">
    <text evidence="2 9">Cofactor biosynthesis; adenosylcobalamin biosynthesis.</text>
</comment>
<evidence type="ECO:0000256" key="8">
    <source>
        <dbReference type="ARBA" id="ARBA00023136"/>
    </source>
</evidence>
<evidence type="ECO:0000313" key="10">
    <source>
        <dbReference type="EMBL" id="KSV18320.1"/>
    </source>
</evidence>
<dbReference type="GO" id="GO:0015420">
    <property type="term" value="F:ABC-type vitamin B12 transporter activity"/>
    <property type="evidence" value="ECO:0007669"/>
    <property type="project" value="UniProtKB-UniRule"/>
</dbReference>